<accession>D8SI12</accession>
<evidence type="ECO:0000256" key="2">
    <source>
        <dbReference type="ARBA" id="ARBA00001946"/>
    </source>
</evidence>
<comment type="similarity">
    <text evidence="3">Belongs to the PP2C family.</text>
</comment>
<evidence type="ECO:0000256" key="5">
    <source>
        <dbReference type="ARBA" id="ARBA00022723"/>
    </source>
</evidence>
<dbReference type="Gene3D" id="3.60.40.10">
    <property type="entry name" value="PPM-type phosphatase domain"/>
    <property type="match status" value="1"/>
</dbReference>
<evidence type="ECO:0000256" key="7">
    <source>
        <dbReference type="ARBA" id="ARBA00022842"/>
    </source>
</evidence>
<dbReference type="EMBL" id="GL377621">
    <property type="protein sequence ID" value="EFJ15788.1"/>
    <property type="molecule type" value="Genomic_DNA"/>
</dbReference>
<dbReference type="Pfam" id="PF00481">
    <property type="entry name" value="PP2C"/>
    <property type="match status" value="1"/>
</dbReference>
<evidence type="ECO:0000256" key="6">
    <source>
        <dbReference type="ARBA" id="ARBA00022801"/>
    </source>
</evidence>
<dbReference type="eggNOG" id="KOG0698">
    <property type="taxonomic scope" value="Eukaryota"/>
</dbReference>
<dbReference type="FunFam" id="3.60.40.10:FF:000010">
    <property type="entry name" value="Probable protein phosphatase 2C 39"/>
    <property type="match status" value="1"/>
</dbReference>
<dbReference type="OMA" id="AQFFYAI"/>
<dbReference type="FunCoup" id="D8SI12">
    <property type="interactions" value="857"/>
</dbReference>
<reference evidence="13 14" key="1">
    <citation type="journal article" date="2011" name="Science">
        <title>The Selaginella genome identifies genetic changes associated with the evolution of vascular plants.</title>
        <authorList>
            <person name="Banks J.A."/>
            <person name="Nishiyama T."/>
            <person name="Hasebe M."/>
            <person name="Bowman J.L."/>
            <person name="Gribskov M."/>
            <person name="dePamphilis C."/>
            <person name="Albert V.A."/>
            <person name="Aono N."/>
            <person name="Aoyama T."/>
            <person name="Ambrose B.A."/>
            <person name="Ashton N.W."/>
            <person name="Axtell M.J."/>
            <person name="Barker E."/>
            <person name="Barker M.S."/>
            <person name="Bennetzen J.L."/>
            <person name="Bonawitz N.D."/>
            <person name="Chapple C."/>
            <person name="Cheng C."/>
            <person name="Correa L.G."/>
            <person name="Dacre M."/>
            <person name="DeBarry J."/>
            <person name="Dreyer I."/>
            <person name="Elias M."/>
            <person name="Engstrom E.M."/>
            <person name="Estelle M."/>
            <person name="Feng L."/>
            <person name="Finet C."/>
            <person name="Floyd S.K."/>
            <person name="Frommer W.B."/>
            <person name="Fujita T."/>
            <person name="Gramzow L."/>
            <person name="Gutensohn M."/>
            <person name="Harholt J."/>
            <person name="Hattori M."/>
            <person name="Heyl A."/>
            <person name="Hirai T."/>
            <person name="Hiwatashi Y."/>
            <person name="Ishikawa M."/>
            <person name="Iwata M."/>
            <person name="Karol K.G."/>
            <person name="Koehler B."/>
            <person name="Kolukisaoglu U."/>
            <person name="Kubo M."/>
            <person name="Kurata T."/>
            <person name="Lalonde S."/>
            <person name="Li K."/>
            <person name="Li Y."/>
            <person name="Litt A."/>
            <person name="Lyons E."/>
            <person name="Manning G."/>
            <person name="Maruyama T."/>
            <person name="Michael T.P."/>
            <person name="Mikami K."/>
            <person name="Miyazaki S."/>
            <person name="Morinaga S."/>
            <person name="Murata T."/>
            <person name="Mueller-Roeber B."/>
            <person name="Nelson D.R."/>
            <person name="Obara M."/>
            <person name="Oguri Y."/>
            <person name="Olmstead R.G."/>
            <person name="Onodera N."/>
            <person name="Petersen B.L."/>
            <person name="Pils B."/>
            <person name="Prigge M."/>
            <person name="Rensing S.A."/>
            <person name="Riano-Pachon D.M."/>
            <person name="Roberts A.W."/>
            <person name="Sato Y."/>
            <person name="Scheller H.V."/>
            <person name="Schulz B."/>
            <person name="Schulz C."/>
            <person name="Shakirov E.V."/>
            <person name="Shibagaki N."/>
            <person name="Shinohara N."/>
            <person name="Shippen D.E."/>
            <person name="Soerensen I."/>
            <person name="Sotooka R."/>
            <person name="Sugimoto N."/>
            <person name="Sugita M."/>
            <person name="Sumikawa N."/>
            <person name="Tanurdzic M."/>
            <person name="Theissen G."/>
            <person name="Ulvskov P."/>
            <person name="Wakazuki S."/>
            <person name="Weng J.K."/>
            <person name="Willats W.W."/>
            <person name="Wipf D."/>
            <person name="Wolf P.G."/>
            <person name="Yang L."/>
            <person name="Zimmer A.D."/>
            <person name="Zhu Q."/>
            <person name="Mitros T."/>
            <person name="Hellsten U."/>
            <person name="Loque D."/>
            <person name="Otillar R."/>
            <person name="Salamov A."/>
            <person name="Schmutz J."/>
            <person name="Shapiro H."/>
            <person name="Lindquist E."/>
            <person name="Lucas S."/>
            <person name="Rokhsar D."/>
            <person name="Grigoriev I.V."/>
        </authorList>
    </citation>
    <scope>NUCLEOTIDE SEQUENCE [LARGE SCALE GENOMIC DNA]</scope>
</reference>
<sequence length="274" mass="30166">MCLRRLIRTKTSEEREVTYGSACLKGRSSHPMEDFFVADYKEIKEGDNTHDLGLFAIYDGHLGHNVPAYLQKNLFDNILNEPGFWSDPSSAIRNAYERTDKTILEKSTDLGIGGSTAVTAILIDGSRLLVANIGDSRAVLSRGGEALQLSVDHEPGQPAERDTIQNKGGFVLKLPGDVPRVDGQLAVARAFGDKNLKDHLSADPDIKEVAIEPKDEFLILASDGLWKVMKNQEAVDHIRKIKDPKHAAEKLTSQAVLLNSSDDISCVVVHLRKK</sequence>
<evidence type="ECO:0000256" key="8">
    <source>
        <dbReference type="ARBA" id="ARBA00022912"/>
    </source>
</evidence>
<evidence type="ECO:0000256" key="4">
    <source>
        <dbReference type="ARBA" id="ARBA00013081"/>
    </source>
</evidence>
<organism evidence="14">
    <name type="scientific">Selaginella moellendorffii</name>
    <name type="common">Spikemoss</name>
    <dbReference type="NCBI Taxonomy" id="88036"/>
    <lineage>
        <taxon>Eukaryota</taxon>
        <taxon>Viridiplantae</taxon>
        <taxon>Streptophyta</taxon>
        <taxon>Embryophyta</taxon>
        <taxon>Tracheophyta</taxon>
        <taxon>Lycopodiopsida</taxon>
        <taxon>Selaginellales</taxon>
        <taxon>Selaginellaceae</taxon>
        <taxon>Selaginella</taxon>
    </lineage>
</organism>
<dbReference type="Gramene" id="EFJ15788">
    <property type="protein sequence ID" value="EFJ15788"/>
    <property type="gene ID" value="SELMODRAFT_179889"/>
</dbReference>
<dbReference type="GO" id="GO:1902531">
    <property type="term" value="P:regulation of intracellular signal transduction"/>
    <property type="evidence" value="ECO:0000318"/>
    <property type="project" value="GO_Central"/>
</dbReference>
<proteinExistence type="inferred from homology"/>
<dbReference type="SMART" id="SM00331">
    <property type="entry name" value="PP2C_SIG"/>
    <property type="match status" value="1"/>
</dbReference>
<comment type="catalytic activity">
    <reaction evidence="11">
        <text>O-phospho-L-threonyl-[protein] + H2O = L-threonyl-[protein] + phosphate</text>
        <dbReference type="Rhea" id="RHEA:47004"/>
        <dbReference type="Rhea" id="RHEA-COMP:11060"/>
        <dbReference type="Rhea" id="RHEA-COMP:11605"/>
        <dbReference type="ChEBI" id="CHEBI:15377"/>
        <dbReference type="ChEBI" id="CHEBI:30013"/>
        <dbReference type="ChEBI" id="CHEBI:43474"/>
        <dbReference type="ChEBI" id="CHEBI:61977"/>
        <dbReference type="EC" id="3.1.3.16"/>
    </reaction>
</comment>
<keyword evidence="5" id="KW-0479">Metal-binding</keyword>
<feature type="domain" description="PPM-type phosphatase" evidence="12">
    <location>
        <begin position="18"/>
        <end position="271"/>
    </location>
</feature>
<evidence type="ECO:0000256" key="10">
    <source>
        <dbReference type="ARBA" id="ARBA00047761"/>
    </source>
</evidence>
<dbReference type="PANTHER" id="PTHR47992">
    <property type="entry name" value="PROTEIN PHOSPHATASE"/>
    <property type="match status" value="1"/>
</dbReference>
<comment type="catalytic activity">
    <reaction evidence="10">
        <text>O-phospho-L-seryl-[protein] + H2O = L-seryl-[protein] + phosphate</text>
        <dbReference type="Rhea" id="RHEA:20629"/>
        <dbReference type="Rhea" id="RHEA-COMP:9863"/>
        <dbReference type="Rhea" id="RHEA-COMP:11604"/>
        <dbReference type="ChEBI" id="CHEBI:15377"/>
        <dbReference type="ChEBI" id="CHEBI:29999"/>
        <dbReference type="ChEBI" id="CHEBI:43474"/>
        <dbReference type="ChEBI" id="CHEBI:83421"/>
        <dbReference type="EC" id="3.1.3.16"/>
    </reaction>
</comment>
<keyword evidence="7" id="KW-0460">Magnesium</keyword>
<dbReference type="SUPFAM" id="SSF81606">
    <property type="entry name" value="PP2C-like"/>
    <property type="match status" value="1"/>
</dbReference>
<evidence type="ECO:0000313" key="13">
    <source>
        <dbReference type="EMBL" id="EFJ15788.1"/>
    </source>
</evidence>
<dbReference type="STRING" id="88036.D8SI12"/>
<dbReference type="KEGG" id="smo:SELMODRAFT_179889"/>
<dbReference type="InterPro" id="IPR015655">
    <property type="entry name" value="PP2C"/>
</dbReference>
<dbReference type="PROSITE" id="PS51746">
    <property type="entry name" value="PPM_2"/>
    <property type="match status" value="1"/>
</dbReference>
<keyword evidence="14" id="KW-1185">Reference proteome</keyword>
<keyword evidence="8" id="KW-0904">Protein phosphatase</keyword>
<dbReference type="InterPro" id="IPR001932">
    <property type="entry name" value="PPM-type_phosphatase-like_dom"/>
</dbReference>
<dbReference type="AlphaFoldDB" id="D8SI12"/>
<dbReference type="Proteomes" id="UP000001514">
    <property type="component" value="Unassembled WGS sequence"/>
</dbReference>
<evidence type="ECO:0000256" key="9">
    <source>
        <dbReference type="ARBA" id="ARBA00023211"/>
    </source>
</evidence>
<comment type="cofactor">
    <cofactor evidence="1">
        <name>Mn(2+)</name>
        <dbReference type="ChEBI" id="CHEBI:29035"/>
    </cofactor>
</comment>
<dbReference type="EC" id="3.1.3.16" evidence="4"/>
<evidence type="ECO:0000256" key="11">
    <source>
        <dbReference type="ARBA" id="ARBA00048336"/>
    </source>
</evidence>
<name>D8SI12_SELML</name>
<evidence type="ECO:0000259" key="12">
    <source>
        <dbReference type="PROSITE" id="PS51746"/>
    </source>
</evidence>
<dbReference type="HOGENOM" id="CLU_013173_0_1_1"/>
<keyword evidence="6" id="KW-0378">Hydrolase</keyword>
<evidence type="ECO:0000256" key="3">
    <source>
        <dbReference type="ARBA" id="ARBA00006702"/>
    </source>
</evidence>
<dbReference type="InterPro" id="IPR036457">
    <property type="entry name" value="PPM-type-like_dom_sf"/>
</dbReference>
<dbReference type="GO" id="GO:0004722">
    <property type="term" value="F:protein serine/threonine phosphatase activity"/>
    <property type="evidence" value="ECO:0000318"/>
    <property type="project" value="GO_Central"/>
</dbReference>
<protein>
    <recommendedName>
        <fullName evidence="4">protein-serine/threonine phosphatase</fullName>
        <ecNumber evidence="4">3.1.3.16</ecNumber>
    </recommendedName>
</protein>
<dbReference type="OrthoDB" id="10264738at2759"/>
<evidence type="ECO:0000313" key="14">
    <source>
        <dbReference type="Proteomes" id="UP000001514"/>
    </source>
</evidence>
<gene>
    <name evidence="13" type="ORF">SELMODRAFT_179889</name>
</gene>
<dbReference type="CDD" id="cd00143">
    <property type="entry name" value="PP2Cc"/>
    <property type="match status" value="1"/>
</dbReference>
<evidence type="ECO:0000256" key="1">
    <source>
        <dbReference type="ARBA" id="ARBA00001936"/>
    </source>
</evidence>
<dbReference type="SMART" id="SM00332">
    <property type="entry name" value="PP2Cc"/>
    <property type="match status" value="1"/>
</dbReference>
<comment type="cofactor">
    <cofactor evidence="2">
        <name>Mg(2+)</name>
        <dbReference type="ChEBI" id="CHEBI:18420"/>
    </cofactor>
</comment>
<dbReference type="GO" id="GO:0046872">
    <property type="term" value="F:metal ion binding"/>
    <property type="evidence" value="ECO:0007669"/>
    <property type="project" value="UniProtKB-KW"/>
</dbReference>
<keyword evidence="9" id="KW-0464">Manganese</keyword>
<dbReference type="InParanoid" id="D8SI12"/>